<reference evidence="1" key="1">
    <citation type="submission" date="2021-06" db="EMBL/GenBank/DDBJ databases">
        <authorList>
            <person name="Kallberg Y."/>
            <person name="Tangrot J."/>
            <person name="Rosling A."/>
        </authorList>
    </citation>
    <scope>NUCLEOTIDE SEQUENCE</scope>
    <source>
        <strain evidence="1">AU212A</strain>
    </source>
</reference>
<dbReference type="Proteomes" id="UP000789860">
    <property type="component" value="Unassembled WGS sequence"/>
</dbReference>
<accession>A0ACA9M7E5</accession>
<name>A0ACA9M7E5_9GLOM</name>
<dbReference type="EMBL" id="CAJVPM010009785">
    <property type="protein sequence ID" value="CAG8567105.1"/>
    <property type="molecule type" value="Genomic_DNA"/>
</dbReference>
<evidence type="ECO:0000313" key="1">
    <source>
        <dbReference type="EMBL" id="CAG8567105.1"/>
    </source>
</evidence>
<gene>
    <name evidence="1" type="ORF">SCALOS_LOCUS5714</name>
</gene>
<feature type="non-terminal residue" evidence="1">
    <location>
        <position position="49"/>
    </location>
</feature>
<organism evidence="1 2">
    <name type="scientific">Scutellospora calospora</name>
    <dbReference type="NCBI Taxonomy" id="85575"/>
    <lineage>
        <taxon>Eukaryota</taxon>
        <taxon>Fungi</taxon>
        <taxon>Fungi incertae sedis</taxon>
        <taxon>Mucoromycota</taxon>
        <taxon>Glomeromycotina</taxon>
        <taxon>Glomeromycetes</taxon>
        <taxon>Diversisporales</taxon>
        <taxon>Gigasporaceae</taxon>
        <taxon>Scutellospora</taxon>
    </lineage>
</organism>
<sequence>RLFNEYLVDMFSKAEDERLQFIYKEEYRFRKGGQEEDELLRDKAELHLE</sequence>
<evidence type="ECO:0000313" key="2">
    <source>
        <dbReference type="Proteomes" id="UP000789860"/>
    </source>
</evidence>
<keyword evidence="2" id="KW-1185">Reference proteome</keyword>
<proteinExistence type="predicted"/>
<feature type="non-terminal residue" evidence="1">
    <location>
        <position position="1"/>
    </location>
</feature>
<comment type="caution">
    <text evidence="1">The sequence shown here is derived from an EMBL/GenBank/DDBJ whole genome shotgun (WGS) entry which is preliminary data.</text>
</comment>
<protein>
    <submittedName>
        <fullName evidence="1">6609_t:CDS:1</fullName>
    </submittedName>
</protein>